<name>A0A4E0R760_FASHE</name>
<dbReference type="Pfam" id="PF15256">
    <property type="entry name" value="SPATIAL"/>
    <property type="match status" value="2"/>
</dbReference>
<feature type="region of interest" description="Disordered" evidence="1">
    <location>
        <begin position="214"/>
        <end position="266"/>
    </location>
</feature>
<evidence type="ECO:0000256" key="1">
    <source>
        <dbReference type="SAM" id="MobiDB-lite"/>
    </source>
</evidence>
<comment type="caution">
    <text evidence="2">The sequence shown here is derived from an EMBL/GenBank/DDBJ whole genome shotgun (WGS) entry which is preliminary data.</text>
</comment>
<reference evidence="2" key="1">
    <citation type="submission" date="2019-03" db="EMBL/GenBank/DDBJ databases">
        <title>Improved annotation for the trematode Fasciola hepatica.</title>
        <authorList>
            <person name="Choi Y.-J."/>
            <person name="Martin J."/>
            <person name="Mitreva M."/>
        </authorList>
    </citation>
    <scope>NUCLEOTIDE SEQUENCE [LARGE SCALE GENOMIC DNA]</scope>
</reference>
<dbReference type="PANTHER" id="PTHR33772:SF1">
    <property type="entry name" value="PROTEIN TBATA"/>
    <property type="match status" value="1"/>
</dbReference>
<accession>A0A4E0R760</accession>
<keyword evidence="3" id="KW-1185">Reference proteome</keyword>
<organism evidence="2 3">
    <name type="scientific">Fasciola hepatica</name>
    <name type="common">Liver fluke</name>
    <dbReference type="NCBI Taxonomy" id="6192"/>
    <lineage>
        <taxon>Eukaryota</taxon>
        <taxon>Metazoa</taxon>
        <taxon>Spiralia</taxon>
        <taxon>Lophotrochozoa</taxon>
        <taxon>Platyhelminthes</taxon>
        <taxon>Trematoda</taxon>
        <taxon>Digenea</taxon>
        <taxon>Plagiorchiida</taxon>
        <taxon>Echinostomata</taxon>
        <taxon>Echinostomatoidea</taxon>
        <taxon>Fasciolidae</taxon>
        <taxon>Fasciola</taxon>
    </lineage>
</organism>
<gene>
    <name evidence="2" type="ORF">D915_007975</name>
</gene>
<dbReference type="PANTHER" id="PTHR33772">
    <property type="entry name" value="THYMUS, BRAIN AND TESTES-ASSOCIATED"/>
    <property type="match status" value="1"/>
</dbReference>
<sequence length="385" mass="43321">MPLQDPQYFESRFAHFSGRHNPHPNRVTHFKGLLDLPVRVVRDPPPVVNRCHTYAPYTMMDYKSRSAWDLTQSATIPTGLSPNGYKQWQVAAAQNRFDPNSDTESDRISHVTQYGTSSAKLRMPVGFLNLARPRARVPNNDLITGLQYFTGLRNYSVRGRPNLGSLIVADARQAQYGNAGQMQPWSLPVERDRWKQELTYMTGTILGHLDWTTNENVDNATGQPATPLETYREPTLRAPASDRIGREPWLASDDSSQGPFPLRRAPSLQHHSASRPWINSTKQFSPSVKAVPMPSYELQVFNMICSILQTNDTTSVKHWLLNASEREKNLVIAMLCSALSNQQSYCGPWAPRRTTLIQPQLPAEVHSLIHGSRPSMIPVDVSLGK</sequence>
<dbReference type="Proteomes" id="UP000230066">
    <property type="component" value="Unassembled WGS sequence"/>
</dbReference>
<evidence type="ECO:0000313" key="2">
    <source>
        <dbReference type="EMBL" id="THD21451.1"/>
    </source>
</evidence>
<feature type="compositionally biased region" description="Polar residues" evidence="1">
    <location>
        <begin position="214"/>
        <end position="224"/>
    </location>
</feature>
<evidence type="ECO:0000313" key="3">
    <source>
        <dbReference type="Proteomes" id="UP000230066"/>
    </source>
</evidence>
<protein>
    <submittedName>
        <fullName evidence="2">Uncharacterized protein</fullName>
    </submittedName>
</protein>
<proteinExistence type="predicted"/>
<dbReference type="AlphaFoldDB" id="A0A4E0R760"/>
<dbReference type="EMBL" id="JXXN02003524">
    <property type="protein sequence ID" value="THD21451.1"/>
    <property type="molecule type" value="Genomic_DNA"/>
</dbReference>
<dbReference type="InterPro" id="IPR037394">
    <property type="entry name" value="TBATA-like"/>
</dbReference>